<gene>
    <name evidence="2" type="ORF">ERS852429_03579</name>
</gene>
<dbReference type="InterPro" id="IPR048954">
    <property type="entry name" value="PorZ_N"/>
</dbReference>
<dbReference type="EMBL" id="CYXP01000009">
    <property type="protein sequence ID" value="CUN30501.1"/>
    <property type="molecule type" value="Genomic_DNA"/>
</dbReference>
<dbReference type="Gene3D" id="2.130.10.10">
    <property type="entry name" value="YVTN repeat-like/Quinoprotein amine dehydrogenase"/>
    <property type="match status" value="2"/>
</dbReference>
<name>A0A173VTI1_PARDI</name>
<feature type="domain" description="PorZ N-terminal beta-propeller" evidence="1">
    <location>
        <begin position="46"/>
        <end position="202"/>
    </location>
</feature>
<dbReference type="Pfam" id="PF21544">
    <property type="entry name" value="PorZ_N_b_propeller"/>
    <property type="match status" value="1"/>
</dbReference>
<dbReference type="InterPro" id="IPR011110">
    <property type="entry name" value="Reg_prop"/>
</dbReference>
<evidence type="ECO:0000313" key="3">
    <source>
        <dbReference type="Proteomes" id="UP000095591"/>
    </source>
</evidence>
<proteinExistence type="predicted"/>
<organism evidence="2 3">
    <name type="scientific">Parabacteroides distasonis</name>
    <dbReference type="NCBI Taxonomy" id="823"/>
    <lineage>
        <taxon>Bacteria</taxon>
        <taxon>Pseudomonadati</taxon>
        <taxon>Bacteroidota</taxon>
        <taxon>Bacteroidia</taxon>
        <taxon>Bacteroidales</taxon>
        <taxon>Tannerellaceae</taxon>
        <taxon>Parabacteroides</taxon>
    </lineage>
</organism>
<evidence type="ECO:0000313" key="2">
    <source>
        <dbReference type="EMBL" id="CUN30501.1"/>
    </source>
</evidence>
<accession>A0A173VTI1</accession>
<dbReference type="Proteomes" id="UP000095591">
    <property type="component" value="Unassembled WGS sequence"/>
</dbReference>
<reference evidence="2 3" key="1">
    <citation type="submission" date="2015-09" db="EMBL/GenBank/DDBJ databases">
        <authorList>
            <consortium name="Pathogen Informatics"/>
        </authorList>
    </citation>
    <scope>NUCLEOTIDE SEQUENCE [LARGE SCALE GENOMIC DNA]</scope>
    <source>
        <strain evidence="2 3">2789STDY5608872</strain>
    </source>
</reference>
<dbReference type="RefSeq" id="WP_005863751.1">
    <property type="nucleotide sequence ID" value="NZ_CAXSKO010000023.1"/>
</dbReference>
<sequence>MRHILTIILFSFFSFTVLAANFNTTGWKTYLSYNNTNSVEESNDQVFVVAEGSLYTYGKEDNSIKQYYKGNGLNDNTISLIRYNKQTKSLLIIYDNSNIDILEGGVATNLPYLSTSTSIRDKQINSVLVHDEYAYLSTAFGIVVINMAKKEIKDTYKLSLNITSCAIQNGNIYASTTNKAEVSSGIIYASLKENLLDKANWKPYGLSNLSDSHTISAIASFKNTLFYLVSQQGIFYENNGELSRIINSSTLKYMKVIGEKLACIDNSRVFIVSDTQKFDQINLSINDISTYQADKYWIAEGSKGLRSIQRKGSNSFEALNEPIILDGPYSNSAFDIVCKNDKVYMIIGGKDLLNGKRFDKGGYILTYDYDKWSFIDPKEAQKKLNLPRNPRDYTSIAVTTDDSNDEIVYASSMGDGVIQYKNGTPVQSYNEKNAFKETAGGYGSGYCYIDGLAFDKNGNLWMTSSEVNHAVLVLDKAGAWHRLDIEQLRGVYTINDILITSTNDKWIYVPRNTPKLVMIPNSESLDEVSSYEFTTLIDTDGKELTPSNYTCVAEDKDGYIWVGTNRGAVYFTKPRISSAEDKAATRCTRVKYTNEETGNLAYFLDNVVVTTLKVDAGNRKWIGTKGNGVYVLDNDNETIVYQFNTTNSPLLSDNIYDIEINDKTGEVFIGTDKGLNSYQGEASEGKSDYSEIYAYPNPVRPEHMDKVTIVGLMDNSNVKITDLNGNIIYQTKSLGGQAIWNCRNANGSRVATGVYLVLASTEEASESVVTKIIVVK</sequence>
<dbReference type="Pfam" id="PF07494">
    <property type="entry name" value="Reg_prop"/>
    <property type="match status" value="1"/>
</dbReference>
<dbReference type="SUPFAM" id="SSF63829">
    <property type="entry name" value="Calcium-dependent phosphotriesterase"/>
    <property type="match status" value="2"/>
</dbReference>
<dbReference type="NCBIfam" id="TIGR04183">
    <property type="entry name" value="Por_Secre_tail"/>
    <property type="match status" value="1"/>
</dbReference>
<evidence type="ECO:0000259" key="1">
    <source>
        <dbReference type="Pfam" id="PF21544"/>
    </source>
</evidence>
<dbReference type="InterPro" id="IPR015943">
    <property type="entry name" value="WD40/YVTN_repeat-like_dom_sf"/>
</dbReference>
<dbReference type="AlphaFoldDB" id="A0A173VTI1"/>
<protein>
    <submittedName>
        <fullName evidence="2">Por secretion system C-terminal sorting domain</fullName>
    </submittedName>
</protein>
<dbReference type="InterPro" id="IPR026444">
    <property type="entry name" value="Secre_tail"/>
</dbReference>